<keyword evidence="2" id="KW-1185">Reference proteome</keyword>
<evidence type="ECO:0000313" key="2">
    <source>
        <dbReference type="Proteomes" id="UP000013827"/>
    </source>
</evidence>
<dbReference type="PaxDb" id="2903-EOD41843"/>
<dbReference type="Proteomes" id="UP000013827">
    <property type="component" value="Unassembled WGS sequence"/>
</dbReference>
<dbReference type="EnsemblProtists" id="EOD41843">
    <property type="protein sequence ID" value="EOD41843"/>
    <property type="gene ID" value="EMIHUDRAFT_194397"/>
</dbReference>
<evidence type="ECO:0000313" key="1">
    <source>
        <dbReference type="EnsemblProtists" id="EOD41843"/>
    </source>
</evidence>
<sequence>MRRASKPLPGGELKELCLLPGGELKEPCLLPGGELKEPCLLPGGELKEPCLLPGGELKEPCSPILVSKGNDVDKASGIEGVGGAAREQMLVAWQQLARVDPGKTDEARA</sequence>
<protein>
    <submittedName>
        <fullName evidence="1">Uncharacterized protein</fullName>
    </submittedName>
</protein>
<dbReference type="RefSeq" id="XP_005794272.1">
    <property type="nucleotide sequence ID" value="XM_005794215.1"/>
</dbReference>
<name>A0A0D3L1F8_EMIH1</name>
<organism evidence="1 2">
    <name type="scientific">Emiliania huxleyi (strain CCMP1516)</name>
    <dbReference type="NCBI Taxonomy" id="280463"/>
    <lineage>
        <taxon>Eukaryota</taxon>
        <taxon>Haptista</taxon>
        <taxon>Haptophyta</taxon>
        <taxon>Prymnesiophyceae</taxon>
        <taxon>Isochrysidales</taxon>
        <taxon>Noelaerhabdaceae</taxon>
        <taxon>Emiliania</taxon>
    </lineage>
</organism>
<dbReference type="GeneID" id="17287113"/>
<proteinExistence type="predicted"/>
<dbReference type="HOGENOM" id="CLU_2188930_0_0_1"/>
<reference evidence="2" key="1">
    <citation type="journal article" date="2013" name="Nature">
        <title>Pan genome of the phytoplankton Emiliania underpins its global distribution.</title>
        <authorList>
            <person name="Read B.A."/>
            <person name="Kegel J."/>
            <person name="Klute M.J."/>
            <person name="Kuo A."/>
            <person name="Lefebvre S.C."/>
            <person name="Maumus F."/>
            <person name="Mayer C."/>
            <person name="Miller J."/>
            <person name="Monier A."/>
            <person name="Salamov A."/>
            <person name="Young J."/>
            <person name="Aguilar M."/>
            <person name="Claverie J.M."/>
            <person name="Frickenhaus S."/>
            <person name="Gonzalez K."/>
            <person name="Herman E.K."/>
            <person name="Lin Y.C."/>
            <person name="Napier J."/>
            <person name="Ogata H."/>
            <person name="Sarno A.F."/>
            <person name="Shmutz J."/>
            <person name="Schroeder D."/>
            <person name="de Vargas C."/>
            <person name="Verret F."/>
            <person name="von Dassow P."/>
            <person name="Valentin K."/>
            <person name="Van de Peer Y."/>
            <person name="Wheeler G."/>
            <person name="Dacks J.B."/>
            <person name="Delwiche C.F."/>
            <person name="Dyhrman S.T."/>
            <person name="Glockner G."/>
            <person name="John U."/>
            <person name="Richards T."/>
            <person name="Worden A.Z."/>
            <person name="Zhang X."/>
            <person name="Grigoriev I.V."/>
            <person name="Allen A.E."/>
            <person name="Bidle K."/>
            <person name="Borodovsky M."/>
            <person name="Bowler C."/>
            <person name="Brownlee C."/>
            <person name="Cock J.M."/>
            <person name="Elias M."/>
            <person name="Gladyshev V.N."/>
            <person name="Groth M."/>
            <person name="Guda C."/>
            <person name="Hadaegh A."/>
            <person name="Iglesias-Rodriguez M.D."/>
            <person name="Jenkins J."/>
            <person name="Jones B.M."/>
            <person name="Lawson T."/>
            <person name="Leese F."/>
            <person name="Lindquist E."/>
            <person name="Lobanov A."/>
            <person name="Lomsadze A."/>
            <person name="Malik S.B."/>
            <person name="Marsh M.E."/>
            <person name="Mackinder L."/>
            <person name="Mock T."/>
            <person name="Mueller-Roeber B."/>
            <person name="Pagarete A."/>
            <person name="Parker M."/>
            <person name="Probert I."/>
            <person name="Quesneville H."/>
            <person name="Raines C."/>
            <person name="Rensing S.A."/>
            <person name="Riano-Pachon D.M."/>
            <person name="Richier S."/>
            <person name="Rokitta S."/>
            <person name="Shiraiwa Y."/>
            <person name="Soanes D.M."/>
            <person name="van der Giezen M."/>
            <person name="Wahlund T.M."/>
            <person name="Williams B."/>
            <person name="Wilson W."/>
            <person name="Wolfe G."/>
            <person name="Wurch L.L."/>
        </authorList>
    </citation>
    <scope>NUCLEOTIDE SEQUENCE</scope>
</reference>
<reference evidence="1" key="2">
    <citation type="submission" date="2024-10" db="UniProtKB">
        <authorList>
            <consortium name="EnsemblProtists"/>
        </authorList>
    </citation>
    <scope>IDENTIFICATION</scope>
</reference>
<dbReference type="AlphaFoldDB" id="A0A0D3L1F8"/>
<dbReference type="KEGG" id="ehx:EMIHUDRAFT_194397"/>
<accession>A0A0D3L1F8</accession>